<reference evidence="1" key="1">
    <citation type="submission" date="2018-05" db="EMBL/GenBank/DDBJ databases">
        <authorList>
            <person name="Lanie J.A."/>
            <person name="Ng W.-L."/>
            <person name="Kazmierczak K.M."/>
            <person name="Andrzejewski T.M."/>
            <person name="Davidsen T.M."/>
            <person name="Wayne K.J."/>
            <person name="Tettelin H."/>
            <person name="Glass J.I."/>
            <person name="Rusch D."/>
            <person name="Podicherti R."/>
            <person name="Tsui H.-C.T."/>
            <person name="Winkler M.E."/>
        </authorList>
    </citation>
    <scope>NUCLEOTIDE SEQUENCE</scope>
</reference>
<dbReference type="InterPro" id="IPR014985">
    <property type="entry name" value="WbqC"/>
</dbReference>
<sequence>VVISQPMYFPWVGMLEQMRLADVFVYLDDAQFSKGGFFNRVQVKTEQGTPWLTVPLAENKLGQALNQSRLATHDWHRKHL</sequence>
<protein>
    <submittedName>
        <fullName evidence="1">Uncharacterized protein</fullName>
    </submittedName>
</protein>
<dbReference type="Pfam" id="PF08889">
    <property type="entry name" value="WbqC"/>
    <property type="match status" value="1"/>
</dbReference>
<dbReference type="AlphaFoldDB" id="A0A383BG60"/>
<gene>
    <name evidence="1" type="ORF">METZ01_LOCUS471624</name>
</gene>
<accession>A0A383BG60</accession>
<proteinExistence type="predicted"/>
<organism evidence="1">
    <name type="scientific">marine metagenome</name>
    <dbReference type="NCBI Taxonomy" id="408172"/>
    <lineage>
        <taxon>unclassified sequences</taxon>
        <taxon>metagenomes</taxon>
        <taxon>ecological metagenomes</taxon>
    </lineage>
</organism>
<feature type="non-terminal residue" evidence="1">
    <location>
        <position position="80"/>
    </location>
</feature>
<feature type="non-terminal residue" evidence="1">
    <location>
        <position position="1"/>
    </location>
</feature>
<dbReference type="EMBL" id="UINC01200059">
    <property type="protein sequence ID" value="SVE18770.1"/>
    <property type="molecule type" value="Genomic_DNA"/>
</dbReference>
<evidence type="ECO:0000313" key="1">
    <source>
        <dbReference type="EMBL" id="SVE18770.1"/>
    </source>
</evidence>
<name>A0A383BG60_9ZZZZ</name>